<proteinExistence type="predicted"/>
<evidence type="ECO:0000313" key="16">
    <source>
        <dbReference type="Proteomes" id="UP001168821"/>
    </source>
</evidence>
<dbReference type="FunFam" id="3.30.160.60:FF:000325">
    <property type="entry name" value="ZFP90 zinc finger protein"/>
    <property type="match status" value="1"/>
</dbReference>
<feature type="domain" description="ZAD" evidence="14">
    <location>
        <begin position="7"/>
        <end position="76"/>
    </location>
</feature>
<evidence type="ECO:0000256" key="6">
    <source>
        <dbReference type="ARBA" id="ARBA00023015"/>
    </source>
</evidence>
<evidence type="ECO:0000256" key="12">
    <source>
        <dbReference type="SAM" id="MobiDB-lite"/>
    </source>
</evidence>
<dbReference type="Proteomes" id="UP001168821">
    <property type="component" value="Unassembled WGS sequence"/>
</dbReference>
<dbReference type="InterPro" id="IPR036236">
    <property type="entry name" value="Znf_C2H2_sf"/>
</dbReference>
<feature type="binding site" evidence="11">
    <location>
        <position position="52"/>
    </location>
    <ligand>
        <name>Zn(2+)</name>
        <dbReference type="ChEBI" id="CHEBI:29105"/>
    </ligand>
</feature>
<evidence type="ECO:0000256" key="5">
    <source>
        <dbReference type="ARBA" id="ARBA00022833"/>
    </source>
</evidence>
<feature type="domain" description="C2H2-type" evidence="13">
    <location>
        <begin position="323"/>
        <end position="347"/>
    </location>
</feature>
<dbReference type="InterPro" id="IPR013087">
    <property type="entry name" value="Znf_C2H2_type"/>
</dbReference>
<evidence type="ECO:0000256" key="7">
    <source>
        <dbReference type="ARBA" id="ARBA00023125"/>
    </source>
</evidence>
<dbReference type="EMBL" id="JALNTZ010000004">
    <property type="protein sequence ID" value="KAJ3654374.1"/>
    <property type="molecule type" value="Genomic_DNA"/>
</dbReference>
<keyword evidence="4 10" id="KW-0863">Zinc-finger</keyword>
<accession>A0AA38IIR8</accession>
<dbReference type="InterPro" id="IPR012934">
    <property type="entry name" value="Znf_AD"/>
</dbReference>
<dbReference type="PROSITE" id="PS00028">
    <property type="entry name" value="ZINC_FINGER_C2H2_1"/>
    <property type="match status" value="3"/>
</dbReference>
<dbReference type="GO" id="GO:0009913">
    <property type="term" value="P:epidermal cell differentiation"/>
    <property type="evidence" value="ECO:0007669"/>
    <property type="project" value="TreeGrafter"/>
</dbReference>
<feature type="region of interest" description="Disordered" evidence="12">
    <location>
        <begin position="84"/>
        <end position="109"/>
    </location>
</feature>
<dbReference type="InterPro" id="IPR027756">
    <property type="entry name" value="Ovo-like"/>
</dbReference>
<gene>
    <name evidence="15" type="ORF">Zmor_013566</name>
</gene>
<dbReference type="PANTHER" id="PTHR10032:SF272">
    <property type="entry name" value="OVO-LIKE ZINC FINGER 1A-RELATED"/>
    <property type="match status" value="1"/>
</dbReference>
<evidence type="ECO:0000256" key="2">
    <source>
        <dbReference type="ARBA" id="ARBA00022723"/>
    </source>
</evidence>
<reference evidence="15" key="1">
    <citation type="journal article" date="2023" name="G3 (Bethesda)">
        <title>Whole genome assemblies of Zophobas morio and Tenebrio molitor.</title>
        <authorList>
            <person name="Kaur S."/>
            <person name="Stinson S.A."/>
            <person name="diCenzo G.C."/>
        </authorList>
    </citation>
    <scope>NUCLEOTIDE SEQUENCE</scope>
    <source>
        <strain evidence="15">QUZm001</strain>
    </source>
</reference>
<evidence type="ECO:0000256" key="11">
    <source>
        <dbReference type="PROSITE-ProRule" id="PRU01263"/>
    </source>
</evidence>
<evidence type="ECO:0000256" key="1">
    <source>
        <dbReference type="ARBA" id="ARBA00004123"/>
    </source>
</evidence>
<keyword evidence="16" id="KW-1185">Reference proteome</keyword>
<comment type="caution">
    <text evidence="15">The sequence shown here is derived from an EMBL/GenBank/DDBJ whole genome shotgun (WGS) entry which is preliminary data.</text>
</comment>
<evidence type="ECO:0000256" key="3">
    <source>
        <dbReference type="ARBA" id="ARBA00022737"/>
    </source>
</evidence>
<evidence type="ECO:0000256" key="4">
    <source>
        <dbReference type="ARBA" id="ARBA00022771"/>
    </source>
</evidence>
<keyword evidence="6" id="KW-0805">Transcription regulation</keyword>
<keyword evidence="8" id="KW-0804">Transcription</keyword>
<evidence type="ECO:0000259" key="14">
    <source>
        <dbReference type="PROSITE" id="PS51915"/>
    </source>
</evidence>
<feature type="domain" description="C2H2-type" evidence="13">
    <location>
        <begin position="295"/>
        <end position="322"/>
    </location>
</feature>
<dbReference type="Pfam" id="PF07776">
    <property type="entry name" value="zf-AD"/>
    <property type="match status" value="1"/>
</dbReference>
<feature type="compositionally biased region" description="Low complexity" evidence="12">
    <location>
        <begin position="86"/>
        <end position="108"/>
    </location>
</feature>
<dbReference type="Gene3D" id="3.40.1800.20">
    <property type="match status" value="1"/>
</dbReference>
<feature type="binding site" evidence="11">
    <location>
        <position position="12"/>
    </location>
    <ligand>
        <name>Zn(2+)</name>
        <dbReference type="ChEBI" id="CHEBI:29105"/>
    </ligand>
</feature>
<dbReference type="SMART" id="SM00355">
    <property type="entry name" value="ZnF_C2H2"/>
    <property type="match status" value="3"/>
</dbReference>
<feature type="binding site" evidence="11">
    <location>
        <position position="9"/>
    </location>
    <ligand>
        <name>Zn(2+)</name>
        <dbReference type="ChEBI" id="CHEBI:29105"/>
    </ligand>
</feature>
<dbReference type="FunFam" id="3.30.160.60:FF:002104">
    <property type="entry name" value="Si:ch211-266d19.4"/>
    <property type="match status" value="1"/>
</dbReference>
<keyword evidence="2 11" id="KW-0479">Metal-binding</keyword>
<dbReference type="SUPFAM" id="SSF57716">
    <property type="entry name" value="Glucocorticoid receptor-like (DNA-binding domain)"/>
    <property type="match status" value="1"/>
</dbReference>
<keyword evidence="7" id="KW-0238">DNA-binding</keyword>
<dbReference type="SMART" id="SM00868">
    <property type="entry name" value="zf-AD"/>
    <property type="match status" value="1"/>
</dbReference>
<evidence type="ECO:0000256" key="10">
    <source>
        <dbReference type="PROSITE-ProRule" id="PRU00042"/>
    </source>
</evidence>
<dbReference type="FunFam" id="3.30.160.60:FF:000446">
    <property type="entry name" value="Zinc finger protein"/>
    <property type="match status" value="1"/>
</dbReference>
<dbReference type="PROSITE" id="PS51915">
    <property type="entry name" value="ZAD"/>
    <property type="match status" value="1"/>
</dbReference>
<organism evidence="15 16">
    <name type="scientific">Zophobas morio</name>
    <dbReference type="NCBI Taxonomy" id="2755281"/>
    <lineage>
        <taxon>Eukaryota</taxon>
        <taxon>Metazoa</taxon>
        <taxon>Ecdysozoa</taxon>
        <taxon>Arthropoda</taxon>
        <taxon>Hexapoda</taxon>
        <taxon>Insecta</taxon>
        <taxon>Pterygota</taxon>
        <taxon>Neoptera</taxon>
        <taxon>Endopterygota</taxon>
        <taxon>Coleoptera</taxon>
        <taxon>Polyphaga</taxon>
        <taxon>Cucujiformia</taxon>
        <taxon>Tenebrionidae</taxon>
        <taxon>Zophobas</taxon>
    </lineage>
</organism>
<keyword evidence="5 11" id="KW-0862">Zinc</keyword>
<dbReference type="Gene3D" id="3.30.160.60">
    <property type="entry name" value="Classic Zinc Finger"/>
    <property type="match status" value="3"/>
</dbReference>
<keyword evidence="9" id="KW-0539">Nucleus</keyword>
<sequence length="360" mass="41369">MELDFTKICRVCLNEGIMMSIFKVNVSKKMMACASVQVWQNDGLPSQICNKCSAKLHISFQFKKQCEKSDAKLRQYVSSMTQENLQQQQPQQQQPQQHVEHQQIQQVPQPQPQMNKLDELDMNQPITQNSCVYIECAPLLEIQQEQKFDPVFVPASQAQQPALTQINYNVQSQNHLQLNGYNLQGVGQVQVYNGTYTMPLQTMQPTNILHNQVIAPPMQIQHQQQLPPLQPMMQQQQPIPQITEDEKEKAKKNGKMKRDGKLNETNKQCPTCNKIFSTSTKLSRHMKTHSTDMPYKCKVCNKAFSHSGNYKIHLRMHTDERPFTCTVCGKGCRQAQDLEKHMRTHTGIFIASLNSCVKRP</sequence>
<dbReference type="GO" id="GO:0005634">
    <property type="term" value="C:nucleus"/>
    <property type="evidence" value="ECO:0007669"/>
    <property type="project" value="UniProtKB-SubCell"/>
</dbReference>
<keyword evidence="3" id="KW-0677">Repeat</keyword>
<dbReference type="Pfam" id="PF00096">
    <property type="entry name" value="zf-C2H2"/>
    <property type="match status" value="3"/>
</dbReference>
<feature type="binding site" evidence="11">
    <location>
        <position position="49"/>
    </location>
    <ligand>
        <name>Zn(2+)</name>
        <dbReference type="ChEBI" id="CHEBI:29105"/>
    </ligand>
</feature>
<evidence type="ECO:0000256" key="8">
    <source>
        <dbReference type="ARBA" id="ARBA00023163"/>
    </source>
</evidence>
<evidence type="ECO:0000256" key="9">
    <source>
        <dbReference type="ARBA" id="ARBA00023242"/>
    </source>
</evidence>
<comment type="subcellular location">
    <subcellularLocation>
        <location evidence="1">Nucleus</location>
    </subcellularLocation>
</comment>
<dbReference type="PROSITE" id="PS50157">
    <property type="entry name" value="ZINC_FINGER_C2H2_2"/>
    <property type="match status" value="3"/>
</dbReference>
<evidence type="ECO:0000259" key="13">
    <source>
        <dbReference type="PROSITE" id="PS50157"/>
    </source>
</evidence>
<dbReference type="GO" id="GO:0000978">
    <property type="term" value="F:RNA polymerase II cis-regulatory region sequence-specific DNA binding"/>
    <property type="evidence" value="ECO:0007669"/>
    <property type="project" value="TreeGrafter"/>
</dbReference>
<dbReference type="PANTHER" id="PTHR10032">
    <property type="entry name" value="ZINC FINGER PROTEIN WITH KRAB AND SCAN DOMAINS"/>
    <property type="match status" value="1"/>
</dbReference>
<name>A0AA38IIR8_9CUCU</name>
<dbReference type="AlphaFoldDB" id="A0AA38IIR8"/>
<evidence type="ECO:0000313" key="15">
    <source>
        <dbReference type="EMBL" id="KAJ3654374.1"/>
    </source>
</evidence>
<dbReference type="GO" id="GO:0008270">
    <property type="term" value="F:zinc ion binding"/>
    <property type="evidence" value="ECO:0007669"/>
    <property type="project" value="UniProtKB-UniRule"/>
</dbReference>
<dbReference type="GO" id="GO:0000981">
    <property type="term" value="F:DNA-binding transcription factor activity, RNA polymerase II-specific"/>
    <property type="evidence" value="ECO:0007669"/>
    <property type="project" value="TreeGrafter"/>
</dbReference>
<dbReference type="SUPFAM" id="SSF57667">
    <property type="entry name" value="beta-beta-alpha zinc fingers"/>
    <property type="match status" value="2"/>
</dbReference>
<feature type="domain" description="C2H2-type" evidence="13">
    <location>
        <begin position="267"/>
        <end position="294"/>
    </location>
</feature>
<protein>
    <submittedName>
        <fullName evidence="15">Uncharacterized protein</fullName>
    </submittedName>
</protein>